<reference evidence="1 2" key="1">
    <citation type="submission" date="2024-08" db="EMBL/GenBank/DDBJ databases">
        <title>Gnathostoma spinigerum genome.</title>
        <authorList>
            <person name="Gonzalez-Bertolin B."/>
            <person name="Monzon S."/>
            <person name="Zaballos A."/>
            <person name="Jimenez P."/>
            <person name="Dekumyoy P."/>
            <person name="Varona S."/>
            <person name="Cuesta I."/>
            <person name="Sumanam S."/>
            <person name="Adisakwattana P."/>
            <person name="Gasser R.B."/>
            <person name="Hernandez-Gonzalez A."/>
            <person name="Young N.D."/>
            <person name="Perteguer M.J."/>
        </authorList>
    </citation>
    <scope>NUCLEOTIDE SEQUENCE [LARGE SCALE GENOMIC DNA]</scope>
    <source>
        <strain evidence="1">AL3</strain>
        <tissue evidence="1">Liver</tissue>
    </source>
</reference>
<gene>
    <name evidence="1" type="ORF">AB6A40_004925</name>
</gene>
<dbReference type="AlphaFoldDB" id="A0ABD6EEY3"/>
<name>A0ABD6EEY3_9BILA</name>
<keyword evidence="2" id="KW-1185">Reference proteome</keyword>
<organism evidence="1 2">
    <name type="scientific">Gnathostoma spinigerum</name>
    <dbReference type="NCBI Taxonomy" id="75299"/>
    <lineage>
        <taxon>Eukaryota</taxon>
        <taxon>Metazoa</taxon>
        <taxon>Ecdysozoa</taxon>
        <taxon>Nematoda</taxon>
        <taxon>Chromadorea</taxon>
        <taxon>Rhabditida</taxon>
        <taxon>Spirurina</taxon>
        <taxon>Gnathostomatomorpha</taxon>
        <taxon>Gnathostomatoidea</taxon>
        <taxon>Gnathostomatidae</taxon>
        <taxon>Gnathostoma</taxon>
    </lineage>
</organism>
<dbReference type="Proteomes" id="UP001608902">
    <property type="component" value="Unassembled WGS sequence"/>
</dbReference>
<evidence type="ECO:0000313" key="1">
    <source>
        <dbReference type="EMBL" id="MFH4978216.1"/>
    </source>
</evidence>
<comment type="caution">
    <text evidence="1">The sequence shown here is derived from an EMBL/GenBank/DDBJ whole genome shotgun (WGS) entry which is preliminary data.</text>
</comment>
<proteinExistence type="predicted"/>
<accession>A0ABD6EEY3</accession>
<sequence length="115" mass="12673">MGQIRRNFNSTYDPVEKLRKAVGAVSHVSRGYVHGDTTRRRTVVIIARRLCTYRFPRRSAPPNTDGRDIFLPVPVHCNRVPTRDDISSDGGAGLLVPGARFLQGSILCDIGIGVN</sequence>
<evidence type="ECO:0000313" key="2">
    <source>
        <dbReference type="Proteomes" id="UP001608902"/>
    </source>
</evidence>
<protein>
    <submittedName>
        <fullName evidence="1">Uncharacterized protein</fullName>
    </submittedName>
</protein>
<dbReference type="EMBL" id="JBGFUD010002984">
    <property type="protein sequence ID" value="MFH4978216.1"/>
    <property type="molecule type" value="Genomic_DNA"/>
</dbReference>